<evidence type="ECO:0000313" key="4">
    <source>
        <dbReference type="Proteomes" id="UP000051166"/>
    </source>
</evidence>
<dbReference type="GO" id="GO:0003677">
    <property type="term" value="F:DNA binding"/>
    <property type="evidence" value="ECO:0007669"/>
    <property type="project" value="UniProtKB-KW"/>
</dbReference>
<dbReference type="SUPFAM" id="SSF46955">
    <property type="entry name" value="Putative DNA-binding domain"/>
    <property type="match status" value="1"/>
</dbReference>
<dbReference type="OrthoDB" id="9811174at2"/>
<dbReference type="InterPro" id="IPR009061">
    <property type="entry name" value="DNA-bd_dom_put_sf"/>
</dbReference>
<dbReference type="GeneID" id="98308909"/>
<dbReference type="PRINTS" id="PR00040">
    <property type="entry name" value="HTHMERR"/>
</dbReference>
<keyword evidence="4" id="KW-1185">Reference proteome</keyword>
<evidence type="ECO:0000259" key="2">
    <source>
        <dbReference type="PROSITE" id="PS50937"/>
    </source>
</evidence>
<dbReference type="Pfam" id="PF13411">
    <property type="entry name" value="MerR_1"/>
    <property type="match status" value="1"/>
</dbReference>
<dbReference type="CDD" id="cd01109">
    <property type="entry name" value="HTH_YyaN"/>
    <property type="match status" value="1"/>
</dbReference>
<sequence>MYTIQKVAEIVQLSPHTVRFYAKKGLFPRITRDQHNVRLFSNKDLEYVEIVKALRTTGMSLRDIKKYIDLCEQGEATVEQRYQIMKAEVDKSAAKLAESHRQHELLAEKLKYYQQARLKGEKQIMWAPQHRWTVFNED</sequence>
<dbReference type="PANTHER" id="PTHR30204:SF83">
    <property type="entry name" value="TRANSCRIPTIONAL REGULATOR, MERR FAMILY"/>
    <property type="match status" value="1"/>
</dbReference>
<keyword evidence="1" id="KW-0238">DNA-binding</keyword>
<dbReference type="STRING" id="1423801.FD50_GL001659"/>
<evidence type="ECO:0000313" key="3">
    <source>
        <dbReference type="EMBL" id="KRL97108.1"/>
    </source>
</evidence>
<protein>
    <submittedName>
        <fullName evidence="3">MerR-family transcriptional regulator</fullName>
    </submittedName>
</protein>
<dbReference type="PANTHER" id="PTHR30204">
    <property type="entry name" value="REDOX-CYCLING DRUG-SENSING TRANSCRIPTIONAL ACTIVATOR SOXR"/>
    <property type="match status" value="1"/>
</dbReference>
<comment type="caution">
    <text evidence="3">The sequence shown here is derived from an EMBL/GenBank/DDBJ whole genome shotgun (WGS) entry which is preliminary data.</text>
</comment>
<gene>
    <name evidence="3" type="ORF">FD50_GL001659</name>
</gene>
<accession>A0A0R1UWS2</accession>
<dbReference type="EMBL" id="AZFQ01000053">
    <property type="protein sequence ID" value="KRL97108.1"/>
    <property type="molecule type" value="Genomic_DNA"/>
</dbReference>
<dbReference type="AlphaFoldDB" id="A0A0R1UWS2"/>
<organism evidence="3 4">
    <name type="scientific">Liquorilactobacillus satsumensis DSM 16230 = JCM 12392</name>
    <dbReference type="NCBI Taxonomy" id="1423801"/>
    <lineage>
        <taxon>Bacteria</taxon>
        <taxon>Bacillati</taxon>
        <taxon>Bacillota</taxon>
        <taxon>Bacilli</taxon>
        <taxon>Lactobacillales</taxon>
        <taxon>Lactobacillaceae</taxon>
        <taxon>Liquorilactobacillus</taxon>
    </lineage>
</organism>
<dbReference type="PROSITE" id="PS50937">
    <property type="entry name" value="HTH_MERR_2"/>
    <property type="match status" value="1"/>
</dbReference>
<dbReference type="GO" id="GO:0003700">
    <property type="term" value="F:DNA-binding transcription factor activity"/>
    <property type="evidence" value="ECO:0007669"/>
    <property type="project" value="InterPro"/>
</dbReference>
<dbReference type="Gene3D" id="1.10.1660.10">
    <property type="match status" value="1"/>
</dbReference>
<dbReference type="RefSeq" id="WP_054757003.1">
    <property type="nucleotide sequence ID" value="NZ_AZFQ01000053.1"/>
</dbReference>
<dbReference type="SMART" id="SM00422">
    <property type="entry name" value="HTH_MERR"/>
    <property type="match status" value="1"/>
</dbReference>
<dbReference type="PATRIC" id="fig|1423801.4.peg.1697"/>
<proteinExistence type="predicted"/>
<dbReference type="InterPro" id="IPR000551">
    <property type="entry name" value="MerR-type_HTH_dom"/>
</dbReference>
<dbReference type="Proteomes" id="UP000051166">
    <property type="component" value="Unassembled WGS sequence"/>
</dbReference>
<reference evidence="3 4" key="1">
    <citation type="journal article" date="2015" name="Genome Announc.">
        <title>Expanding the biotechnology potential of lactobacilli through comparative genomics of 213 strains and associated genera.</title>
        <authorList>
            <person name="Sun Z."/>
            <person name="Harris H.M."/>
            <person name="McCann A."/>
            <person name="Guo C."/>
            <person name="Argimon S."/>
            <person name="Zhang W."/>
            <person name="Yang X."/>
            <person name="Jeffery I.B."/>
            <person name="Cooney J.C."/>
            <person name="Kagawa T.F."/>
            <person name="Liu W."/>
            <person name="Song Y."/>
            <person name="Salvetti E."/>
            <person name="Wrobel A."/>
            <person name="Rasinkangas P."/>
            <person name="Parkhill J."/>
            <person name="Rea M.C."/>
            <person name="O'Sullivan O."/>
            <person name="Ritari J."/>
            <person name="Douillard F.P."/>
            <person name="Paul Ross R."/>
            <person name="Yang R."/>
            <person name="Briner A.E."/>
            <person name="Felis G.E."/>
            <person name="de Vos W.M."/>
            <person name="Barrangou R."/>
            <person name="Klaenhammer T.R."/>
            <person name="Caufield P.W."/>
            <person name="Cui Y."/>
            <person name="Zhang H."/>
            <person name="O'Toole P.W."/>
        </authorList>
    </citation>
    <scope>NUCLEOTIDE SEQUENCE [LARGE SCALE GENOMIC DNA]</scope>
    <source>
        <strain evidence="3 4">DSM 16230</strain>
    </source>
</reference>
<name>A0A0R1UWS2_9LACO</name>
<feature type="domain" description="HTH merR-type" evidence="2">
    <location>
        <begin position="1"/>
        <end position="70"/>
    </location>
</feature>
<evidence type="ECO:0000256" key="1">
    <source>
        <dbReference type="ARBA" id="ARBA00023125"/>
    </source>
</evidence>
<dbReference type="InterPro" id="IPR047057">
    <property type="entry name" value="MerR_fam"/>
</dbReference>